<name>A0A4Y9VP84_9PROT</name>
<evidence type="ECO:0000259" key="1">
    <source>
        <dbReference type="Pfam" id="PF13490"/>
    </source>
</evidence>
<dbReference type="Pfam" id="PF13490">
    <property type="entry name" value="zf-HC2"/>
    <property type="match status" value="1"/>
</dbReference>
<protein>
    <recommendedName>
        <fullName evidence="1">Putative zinc-finger domain-containing protein</fullName>
    </recommendedName>
</protein>
<dbReference type="InterPro" id="IPR027383">
    <property type="entry name" value="Znf_put"/>
</dbReference>
<dbReference type="Proteomes" id="UP000297706">
    <property type="component" value="Unassembled WGS sequence"/>
</dbReference>
<dbReference type="OrthoDB" id="8374021at2"/>
<gene>
    <name evidence="2" type="ORF">C3Y98_10805</name>
</gene>
<accession>A0A4Y9VP84</accession>
<proteinExistence type="predicted"/>
<dbReference type="RefSeq" id="WP_135278596.1">
    <property type="nucleotide sequence ID" value="NZ_PQVH01000013.1"/>
</dbReference>
<reference evidence="2 3" key="1">
    <citation type="submission" date="2018-02" db="EMBL/GenBank/DDBJ databases">
        <title>A novel lanthanide dependent methylotroph, Methylotenera sp. La3113.</title>
        <authorList>
            <person name="Lv H."/>
            <person name="Tani A."/>
        </authorList>
    </citation>
    <scope>NUCLEOTIDE SEQUENCE [LARGE SCALE GENOMIC DNA]</scope>
    <source>
        <strain evidence="2 3">La3113</strain>
    </source>
</reference>
<comment type="caution">
    <text evidence="2">The sequence shown here is derived from an EMBL/GenBank/DDBJ whole genome shotgun (WGS) entry which is preliminary data.</text>
</comment>
<evidence type="ECO:0000313" key="2">
    <source>
        <dbReference type="EMBL" id="TFW70351.1"/>
    </source>
</evidence>
<dbReference type="AlphaFoldDB" id="A0A4Y9VP84"/>
<sequence length="85" mass="9658">MMTCKQASKLISQSLDRPLSWSELMQLKLHLMICGACNRFKKQLNLLRVALQSIRTNMENNSAITLPLAAKARIIDQIESDQQSQ</sequence>
<keyword evidence="3" id="KW-1185">Reference proteome</keyword>
<feature type="domain" description="Putative zinc-finger" evidence="1">
    <location>
        <begin position="4"/>
        <end position="37"/>
    </location>
</feature>
<evidence type="ECO:0000313" key="3">
    <source>
        <dbReference type="Proteomes" id="UP000297706"/>
    </source>
</evidence>
<organism evidence="2 3">
    <name type="scientific">Methylotenera oryzisoli</name>
    <dbReference type="NCBI Taxonomy" id="2080758"/>
    <lineage>
        <taxon>Bacteria</taxon>
        <taxon>Pseudomonadati</taxon>
        <taxon>Pseudomonadota</taxon>
        <taxon>Betaproteobacteria</taxon>
        <taxon>Nitrosomonadales</taxon>
        <taxon>Methylophilaceae</taxon>
        <taxon>Methylotenera</taxon>
    </lineage>
</organism>
<dbReference type="EMBL" id="PQVH01000013">
    <property type="protein sequence ID" value="TFW70351.1"/>
    <property type="molecule type" value="Genomic_DNA"/>
</dbReference>